<protein>
    <recommendedName>
        <fullName evidence="1">MULE transposase domain-containing protein</fullName>
    </recommendedName>
</protein>
<dbReference type="STRING" id="195883.A0A482WMB9"/>
<gene>
    <name evidence="2" type="ORF">LSTR_LSTR012736</name>
</gene>
<feature type="domain" description="MULE transposase" evidence="1">
    <location>
        <begin position="108"/>
        <end position="175"/>
    </location>
</feature>
<feature type="domain" description="MULE transposase" evidence="1">
    <location>
        <begin position="512"/>
        <end position="584"/>
    </location>
</feature>
<evidence type="ECO:0000313" key="2">
    <source>
        <dbReference type="EMBL" id="RZF34654.1"/>
    </source>
</evidence>
<proteinExistence type="predicted"/>
<dbReference type="Proteomes" id="UP000291343">
    <property type="component" value="Unassembled WGS sequence"/>
</dbReference>
<dbReference type="InterPro" id="IPR018289">
    <property type="entry name" value="MULE_transposase_dom"/>
</dbReference>
<keyword evidence="3" id="KW-1185">Reference proteome</keyword>
<dbReference type="OrthoDB" id="8192602at2759"/>
<comment type="caution">
    <text evidence="2">The sequence shown here is derived from an EMBL/GenBank/DDBJ whole genome shotgun (WGS) entry which is preliminary data.</text>
</comment>
<dbReference type="EMBL" id="QKKF02030855">
    <property type="protein sequence ID" value="RZF34654.1"/>
    <property type="molecule type" value="Genomic_DNA"/>
</dbReference>
<name>A0A482WMB9_LAOST</name>
<accession>A0A482WMB9</accession>
<organism evidence="2 3">
    <name type="scientific">Laodelphax striatellus</name>
    <name type="common">Small brown planthopper</name>
    <name type="synonym">Delphax striatella</name>
    <dbReference type="NCBI Taxonomy" id="195883"/>
    <lineage>
        <taxon>Eukaryota</taxon>
        <taxon>Metazoa</taxon>
        <taxon>Ecdysozoa</taxon>
        <taxon>Arthropoda</taxon>
        <taxon>Hexapoda</taxon>
        <taxon>Insecta</taxon>
        <taxon>Pterygota</taxon>
        <taxon>Neoptera</taxon>
        <taxon>Paraneoptera</taxon>
        <taxon>Hemiptera</taxon>
        <taxon>Auchenorrhyncha</taxon>
        <taxon>Fulgoroidea</taxon>
        <taxon>Delphacidae</taxon>
        <taxon>Criomorphinae</taxon>
        <taxon>Laodelphax</taxon>
    </lineage>
</organism>
<dbReference type="PANTHER" id="PTHR47160:SF10">
    <property type="entry name" value="MULE TRANSPOSASE DOMAIN-CONTAINING PROTEIN"/>
    <property type="match status" value="1"/>
</dbReference>
<evidence type="ECO:0000259" key="1">
    <source>
        <dbReference type="Pfam" id="PF10551"/>
    </source>
</evidence>
<dbReference type="Pfam" id="PF10551">
    <property type="entry name" value="MULE"/>
    <property type="match status" value="2"/>
</dbReference>
<sequence>MDPFSSIEHSLNKCRRKSAPPLPDSAIEFDLLLKSERGSTKFSKTLDGKTFYRGNATEGGNNNLVFISENAKEILQSAEELHLTSTCSSVPTVSNLKHLLVVNAIYCDHAFPVAYAIMEKKSYASYNKIIEKIREVVPDAKPKTIISDFEAGLMIALIGNFPEAEINGCWWHFCNCILKRMSKIGLAMAARNDGNVMRVIHMCMSLPLLPAVQIEATLVEIRNYTNRLQIAETEKLDMIFAYINDQWIGKIGAVHLSVYNAPRRTNNVRRSVGLHRPNAWSFIDRLQKIENQLMDDYNKYRSNQSQSRTSKCMFLARDRVISRLIKQYEAGSSKEIDFLVYAAAVVGRNVPLPEDENVSEEEDDLSSPIDAKHVLCNTISMEVKKEEIPIKREFDEECKTEPLEDASLTEPLASIESALMLANHRRKSATAPQPASAIEFDMLLKSEQWSVKFSKTLNGNKTFYRGNVIEGRNNNLVFISENTKEILQSTQELHVNATLKTVSTVPQLKHLLVVHAICFGHAFPVAFALMEKKTYASYNKIFELLKKLLPSTKPKTIISDFEAGLLRALNCTFPDAAISGCWWHYSYCILKRMSKIGLVMAARNDANVMRVIHMCMCLPLLPAVQIEAGLVEIQNHTSLQEVAEREKLDMIFAYINDQWIGKVGAAHLSVFNAPRRTNNVGDSFNIKLRKSIVLNRPNAWMFVDRLQKIEKQSMEDYFKYMSNPSAYNRCKCTFLAADRVILKVTKQYETGTSTEIGFLMGAAAAVARNVAMPEDEHESEEEDDLCPPIVNQMLVPDVLWS</sequence>
<reference evidence="2 3" key="1">
    <citation type="journal article" date="2017" name="Gigascience">
        <title>Genome sequence of the small brown planthopper, Laodelphax striatellus.</title>
        <authorList>
            <person name="Zhu J."/>
            <person name="Jiang F."/>
            <person name="Wang X."/>
            <person name="Yang P."/>
            <person name="Bao Y."/>
            <person name="Zhao W."/>
            <person name="Wang W."/>
            <person name="Lu H."/>
            <person name="Wang Q."/>
            <person name="Cui N."/>
            <person name="Li J."/>
            <person name="Chen X."/>
            <person name="Luo L."/>
            <person name="Yu J."/>
            <person name="Kang L."/>
            <person name="Cui F."/>
        </authorList>
    </citation>
    <scope>NUCLEOTIDE SEQUENCE [LARGE SCALE GENOMIC DNA]</scope>
    <source>
        <strain evidence="2">Lst14</strain>
    </source>
</reference>
<dbReference type="PANTHER" id="PTHR47160">
    <property type="entry name" value="PUTATIVE-RELATED"/>
    <property type="match status" value="1"/>
</dbReference>
<dbReference type="AlphaFoldDB" id="A0A482WMB9"/>
<dbReference type="InParanoid" id="A0A482WMB9"/>
<evidence type="ECO:0000313" key="3">
    <source>
        <dbReference type="Proteomes" id="UP000291343"/>
    </source>
</evidence>